<evidence type="ECO:0000313" key="3">
    <source>
        <dbReference type="EMBL" id="KJE24967.1"/>
    </source>
</evidence>
<evidence type="ECO:0000259" key="2">
    <source>
        <dbReference type="Pfam" id="PF13271"/>
    </source>
</evidence>
<dbReference type="SUPFAM" id="SSF48452">
    <property type="entry name" value="TPR-like"/>
    <property type="match status" value="1"/>
</dbReference>
<dbReference type="AlphaFoldDB" id="A0A0D8BNJ0"/>
<feature type="compositionally biased region" description="Low complexity" evidence="1">
    <location>
        <begin position="168"/>
        <end position="180"/>
    </location>
</feature>
<name>A0A0D8BNJ0_9ACTN</name>
<dbReference type="InterPro" id="IPR027417">
    <property type="entry name" value="P-loop_NTPase"/>
</dbReference>
<reference evidence="3 4" key="2">
    <citation type="journal article" date="2016" name="Genome Announc.">
        <title>Permanent Draft Genome Sequences for Two Variants of Frankia sp. Strain CpI1, the First Frankia Strain Isolated from Root Nodules of Comptonia peregrina.</title>
        <authorList>
            <person name="Oshone R."/>
            <person name="Hurst S.G.IV."/>
            <person name="Abebe-Akele F."/>
            <person name="Simpson S."/>
            <person name="Morris K."/>
            <person name="Thomas W.K."/>
            <person name="Tisa L.S."/>
        </authorList>
    </citation>
    <scope>NUCLEOTIDE SEQUENCE [LARGE SCALE GENOMIC DNA]</scope>
    <source>
        <strain evidence="4">CpI1-S</strain>
    </source>
</reference>
<dbReference type="Gene3D" id="1.25.40.10">
    <property type="entry name" value="Tetratricopeptide repeat domain"/>
    <property type="match status" value="1"/>
</dbReference>
<feature type="domain" description="DUF4062" evidence="2">
    <location>
        <begin position="1"/>
        <end position="86"/>
    </location>
</feature>
<dbReference type="InterPro" id="IPR025139">
    <property type="entry name" value="DUF4062"/>
</dbReference>
<dbReference type="PATRIC" id="fig|1502723.3.peg.2180"/>
<dbReference type="InterPro" id="IPR011990">
    <property type="entry name" value="TPR-like_helical_dom_sf"/>
</dbReference>
<evidence type="ECO:0000256" key="1">
    <source>
        <dbReference type="SAM" id="MobiDB-lite"/>
    </source>
</evidence>
<dbReference type="EMBL" id="JYFN01000003">
    <property type="protein sequence ID" value="KJE24967.1"/>
    <property type="molecule type" value="Genomic_DNA"/>
</dbReference>
<dbReference type="SUPFAM" id="SSF52540">
    <property type="entry name" value="P-loop containing nucleoside triphosphate hydrolases"/>
    <property type="match status" value="1"/>
</dbReference>
<reference evidence="4" key="1">
    <citation type="submission" date="2015-02" db="EMBL/GenBank/DDBJ databases">
        <title>Draft Genome of Frankia sp. CpI1-S.</title>
        <authorList>
            <person name="Oshone R.T."/>
            <person name="Ngom M."/>
            <person name="Ghodhbane-Gtari F."/>
            <person name="Gtari M."/>
            <person name="Morris K."/>
            <person name="Thomas K."/>
            <person name="Sen A."/>
            <person name="Tisa L.S."/>
        </authorList>
    </citation>
    <scope>NUCLEOTIDE SEQUENCE [LARGE SCALE GENOMIC DNA]</scope>
    <source>
        <strain evidence="4">CpI1-S</strain>
    </source>
</reference>
<gene>
    <name evidence="3" type="ORF">FF36_00578</name>
</gene>
<feature type="region of interest" description="Disordered" evidence="1">
    <location>
        <begin position="168"/>
        <end position="191"/>
    </location>
</feature>
<comment type="caution">
    <text evidence="3">The sequence shown here is derived from an EMBL/GenBank/DDBJ whole genome shotgun (WGS) entry which is preliminary data.</text>
</comment>
<accession>A0A0D8BNJ0</accession>
<proteinExistence type="predicted"/>
<dbReference type="Pfam" id="PF13271">
    <property type="entry name" value="DUF4062"/>
    <property type="match status" value="1"/>
</dbReference>
<evidence type="ECO:0000313" key="4">
    <source>
        <dbReference type="Proteomes" id="UP000032545"/>
    </source>
</evidence>
<dbReference type="Proteomes" id="UP000032545">
    <property type="component" value="Unassembled WGS sequence"/>
</dbReference>
<sequence>MVSSTYRDLEQHRAAAIRAIDGQGLHPVAMEQDSALPEVTVVDSSLQKVRDAAAYVGIVGRSYGQVPRIAGNPRGLSLTELEFREARRLGRPTLIFIMSERHPVPETAVELDPEKRRKLAEFRDEVKRASDDSLVHRVYREFDSLEDFTVAVTQSVAALRRVLDARDTGAAPGPAAGANRAGRRERDGIPASPQLYAEPPYIGRQRFVGRVAQLETLTDWAAPADPYPILLFDAIGGTGKSALTWEWVFGHATDVRGDWAGRFWYSFYEKGAVMADFCRRALAYTTGRPLDDFRNLKQPDLTDLLLRQLQSRPWLLVLDGLERVLVHYHRQDAAQLADEDAGTSDTIADRDPCAAIRPLDDELLRGLAAPGPSKILMTSRLVPSVLLGPAGQPIPGVRHEPLPGLRPADAEALLRSFGVDGDSGTIRTYLQRHCDCHPLVTGIVAGLVTHYLPARGQFDRWAADPDHGGRLDVGDLDLVGKRNHILHAAIDALPDPGRQLLSMLALLSEATDYDTINALNPHLPVKPDAVPTPSKPEDDWDWEYRSAEDRAAARVAHAAAMEEYQAYLQALSTWERAPERLSAARRLADTVVDLEKRGLLQFDRRTRRYDLHPVVRSVAAGRLPTHDRDHLGQRVVDYFSARPHIPYGEAESLDDLQNGLTVVRTLLRMGRISEAYDAYLGDLTHALAFNLEAYTEILSLVRPFFVHGWNTPSPDLDATAQSFLVSNAGYALSILGEYRQAFAAGRVGLDINLDRQNWNSLRNAISNCGMGIYGQNRLAAGERLFSLALELAECLDGEDLFLGRLSLYNIYVDSGRMDDAERMWEALDPMGRDWARSRYRPGSAELLRAHFLFEQGTLTEDDLGQAEQIATAGRSRENVRELYRLRGWWLADRGQWAAAADSLSEAVRMAREAGIPEAHAETLLALARLHLGQLTNPRADAERLAALRRPAHLHLARLWHAIGDTGQATRHALAAYRYAWADGEPHVHRHELNRATELLHTLGAEIPRLSPYDPAADPPPDWELRAAAAIRDLRRQDDSQG</sequence>
<organism evidence="3 4">
    <name type="scientific">Frankia torreyi</name>
    <dbReference type="NCBI Taxonomy" id="1856"/>
    <lineage>
        <taxon>Bacteria</taxon>
        <taxon>Bacillati</taxon>
        <taxon>Actinomycetota</taxon>
        <taxon>Actinomycetes</taxon>
        <taxon>Frankiales</taxon>
        <taxon>Frankiaceae</taxon>
        <taxon>Frankia</taxon>
    </lineage>
</organism>
<dbReference type="Gene3D" id="3.40.50.300">
    <property type="entry name" value="P-loop containing nucleotide triphosphate hydrolases"/>
    <property type="match status" value="1"/>
</dbReference>
<keyword evidence="4" id="KW-1185">Reference proteome</keyword>
<protein>
    <recommendedName>
        <fullName evidence="2">DUF4062 domain-containing protein</fullName>
    </recommendedName>
</protein>